<dbReference type="InterPro" id="IPR023635">
    <property type="entry name" value="Peptide_deformylase"/>
</dbReference>
<evidence type="ECO:0000256" key="3">
    <source>
        <dbReference type="ARBA" id="ARBA00022801"/>
    </source>
</evidence>
<proteinExistence type="inferred from homology"/>
<keyword evidence="6" id="KW-1185">Reference proteome</keyword>
<feature type="active site" evidence="4">
    <location>
        <position position="141"/>
    </location>
</feature>
<dbReference type="GO" id="GO:0042586">
    <property type="term" value="F:peptide deformylase activity"/>
    <property type="evidence" value="ECO:0007669"/>
    <property type="project" value="UniProtKB-UniRule"/>
</dbReference>
<organism evidence="5 6">
    <name type="scientific">Portibacter lacus</name>
    <dbReference type="NCBI Taxonomy" id="1099794"/>
    <lineage>
        <taxon>Bacteria</taxon>
        <taxon>Pseudomonadati</taxon>
        <taxon>Bacteroidota</taxon>
        <taxon>Saprospiria</taxon>
        <taxon>Saprospirales</taxon>
        <taxon>Haliscomenobacteraceae</taxon>
        <taxon>Portibacter</taxon>
    </lineage>
</organism>
<feature type="binding site" evidence="4">
    <location>
        <position position="144"/>
    </location>
    <ligand>
        <name>Fe cation</name>
        <dbReference type="ChEBI" id="CHEBI:24875"/>
    </ligand>
</feature>
<keyword evidence="4" id="KW-0408">Iron</keyword>
<evidence type="ECO:0000256" key="1">
    <source>
        <dbReference type="ARBA" id="ARBA00010759"/>
    </source>
</evidence>
<evidence type="ECO:0000256" key="4">
    <source>
        <dbReference type="HAMAP-Rule" id="MF_00163"/>
    </source>
</evidence>
<dbReference type="PANTHER" id="PTHR10458:SF22">
    <property type="entry name" value="PEPTIDE DEFORMYLASE"/>
    <property type="match status" value="1"/>
</dbReference>
<reference evidence="5" key="2">
    <citation type="submission" date="2023-01" db="EMBL/GenBank/DDBJ databases">
        <title>Draft genome sequence of Portibacter lacus strain NBRC 108769.</title>
        <authorList>
            <person name="Sun Q."/>
            <person name="Mori K."/>
        </authorList>
    </citation>
    <scope>NUCLEOTIDE SEQUENCE</scope>
    <source>
        <strain evidence="5">NBRC 108769</strain>
    </source>
</reference>
<sequence>MILPIYGYGFSVLKKECEDIDKEFENLSDLIENMWETMYNASGVGLAAPQIGEDIRLFIVDTIQILEDEEKDKGIKKVYINAQIVEETGEPWAYEEGCLSIPFIRADVMRQPEITIKYVDEDFKPQVDKLSGINARVVQHEYDHINGVLFVDHLKPLKKKLLKRKLEAIKKGNIDPDYRMKYASPK</sequence>
<comment type="caution">
    <text evidence="5">The sequence shown here is derived from an EMBL/GenBank/DDBJ whole genome shotgun (WGS) entry which is preliminary data.</text>
</comment>
<comment type="similarity">
    <text evidence="1 4">Belongs to the polypeptide deformylase family.</text>
</comment>
<name>A0AA37SP85_9BACT</name>
<dbReference type="RefSeq" id="WP_235291150.1">
    <property type="nucleotide sequence ID" value="NZ_BSOH01000007.1"/>
</dbReference>
<reference evidence="5" key="1">
    <citation type="journal article" date="2014" name="Int. J. Syst. Evol. Microbiol.">
        <title>Complete genome sequence of Corynebacterium casei LMG S-19264T (=DSM 44701T), isolated from a smear-ripened cheese.</title>
        <authorList>
            <consortium name="US DOE Joint Genome Institute (JGI-PGF)"/>
            <person name="Walter F."/>
            <person name="Albersmeier A."/>
            <person name="Kalinowski J."/>
            <person name="Ruckert C."/>
        </authorList>
    </citation>
    <scope>NUCLEOTIDE SEQUENCE</scope>
    <source>
        <strain evidence="5">NBRC 108769</strain>
    </source>
</reference>
<accession>A0AA37SP85</accession>
<dbReference type="GO" id="GO:0046872">
    <property type="term" value="F:metal ion binding"/>
    <property type="evidence" value="ECO:0007669"/>
    <property type="project" value="UniProtKB-KW"/>
</dbReference>
<dbReference type="AlphaFoldDB" id="A0AA37SP85"/>
<dbReference type="SUPFAM" id="SSF56420">
    <property type="entry name" value="Peptide deformylase"/>
    <property type="match status" value="1"/>
</dbReference>
<dbReference type="PANTHER" id="PTHR10458">
    <property type="entry name" value="PEPTIDE DEFORMYLASE"/>
    <property type="match status" value="1"/>
</dbReference>
<dbReference type="Pfam" id="PF01327">
    <property type="entry name" value="Pep_deformylase"/>
    <property type="match status" value="1"/>
</dbReference>
<dbReference type="EMBL" id="BSOH01000007">
    <property type="protein sequence ID" value="GLR16659.1"/>
    <property type="molecule type" value="Genomic_DNA"/>
</dbReference>
<keyword evidence="3 4" id="KW-0378">Hydrolase</keyword>
<dbReference type="CDD" id="cd00487">
    <property type="entry name" value="Pep_deformylase"/>
    <property type="match status" value="1"/>
</dbReference>
<comment type="cofactor">
    <cofactor evidence="4">
        <name>Fe(2+)</name>
        <dbReference type="ChEBI" id="CHEBI:29033"/>
    </cofactor>
    <text evidence="4">Binds 1 Fe(2+) ion.</text>
</comment>
<dbReference type="Proteomes" id="UP001156666">
    <property type="component" value="Unassembled WGS sequence"/>
</dbReference>
<dbReference type="EC" id="3.5.1.88" evidence="4"/>
<dbReference type="NCBIfam" id="TIGR00079">
    <property type="entry name" value="pept_deformyl"/>
    <property type="match status" value="1"/>
</dbReference>
<dbReference type="Gene3D" id="3.90.45.10">
    <property type="entry name" value="Peptide deformylase"/>
    <property type="match status" value="1"/>
</dbReference>
<dbReference type="InterPro" id="IPR036821">
    <property type="entry name" value="Peptide_deformylase_sf"/>
</dbReference>
<comment type="catalytic activity">
    <reaction evidence="4">
        <text>N-terminal N-formyl-L-methionyl-[peptide] + H2O = N-terminal L-methionyl-[peptide] + formate</text>
        <dbReference type="Rhea" id="RHEA:24420"/>
        <dbReference type="Rhea" id="RHEA-COMP:10639"/>
        <dbReference type="Rhea" id="RHEA-COMP:10640"/>
        <dbReference type="ChEBI" id="CHEBI:15377"/>
        <dbReference type="ChEBI" id="CHEBI:15740"/>
        <dbReference type="ChEBI" id="CHEBI:49298"/>
        <dbReference type="ChEBI" id="CHEBI:64731"/>
        <dbReference type="EC" id="3.5.1.88"/>
    </reaction>
</comment>
<dbReference type="PIRSF" id="PIRSF004749">
    <property type="entry name" value="Pep_def"/>
    <property type="match status" value="1"/>
</dbReference>
<dbReference type="HAMAP" id="MF_00163">
    <property type="entry name" value="Pep_deformylase"/>
    <property type="match status" value="1"/>
</dbReference>
<dbReference type="PRINTS" id="PR01576">
    <property type="entry name" value="PDEFORMYLASE"/>
</dbReference>
<dbReference type="GO" id="GO:0006412">
    <property type="term" value="P:translation"/>
    <property type="evidence" value="ECO:0007669"/>
    <property type="project" value="UniProtKB-UniRule"/>
</dbReference>
<protein>
    <recommendedName>
        <fullName evidence="4">Peptide deformylase</fullName>
        <shortName evidence="4">PDF</shortName>
        <ecNumber evidence="4">3.5.1.88</ecNumber>
    </recommendedName>
    <alternativeName>
        <fullName evidence="4">Polypeptide deformylase</fullName>
    </alternativeName>
</protein>
<dbReference type="NCBIfam" id="NF001159">
    <property type="entry name" value="PRK00150.1-3"/>
    <property type="match status" value="1"/>
</dbReference>
<gene>
    <name evidence="4 5" type="primary">def</name>
    <name evidence="5" type="ORF">GCM10007940_12740</name>
</gene>
<evidence type="ECO:0000313" key="5">
    <source>
        <dbReference type="EMBL" id="GLR16659.1"/>
    </source>
</evidence>
<evidence type="ECO:0000313" key="6">
    <source>
        <dbReference type="Proteomes" id="UP001156666"/>
    </source>
</evidence>
<comment type="function">
    <text evidence="4">Removes the formyl group from the N-terminal Met of newly synthesized proteins. Requires at least a dipeptide for an efficient rate of reaction. N-terminal L-methionine is a prerequisite for activity but the enzyme has broad specificity at other positions.</text>
</comment>
<keyword evidence="4" id="KW-0648">Protein biosynthesis</keyword>
<feature type="binding site" evidence="4">
    <location>
        <position position="98"/>
    </location>
    <ligand>
        <name>Fe cation</name>
        <dbReference type="ChEBI" id="CHEBI:24875"/>
    </ligand>
</feature>
<keyword evidence="2 4" id="KW-0479">Metal-binding</keyword>
<feature type="binding site" evidence="4">
    <location>
        <position position="140"/>
    </location>
    <ligand>
        <name>Fe cation</name>
        <dbReference type="ChEBI" id="CHEBI:24875"/>
    </ligand>
</feature>
<evidence type="ECO:0000256" key="2">
    <source>
        <dbReference type="ARBA" id="ARBA00022723"/>
    </source>
</evidence>